<dbReference type="Gene3D" id="2.40.440.10">
    <property type="entry name" value="L,D-transpeptidase catalytic domain-like"/>
    <property type="match status" value="1"/>
</dbReference>
<dbReference type="CDD" id="cd16913">
    <property type="entry name" value="YkuD_like"/>
    <property type="match status" value="1"/>
</dbReference>
<organism evidence="10 11">
    <name type="scientific">Acetivibrio clariflavus (strain DSM 19732 / NBRC 101661 / EBR45)</name>
    <name type="common">Clostridium clariflavum</name>
    <dbReference type="NCBI Taxonomy" id="720554"/>
    <lineage>
        <taxon>Bacteria</taxon>
        <taxon>Bacillati</taxon>
        <taxon>Bacillota</taxon>
        <taxon>Clostridia</taxon>
        <taxon>Eubacteriales</taxon>
        <taxon>Oscillospiraceae</taxon>
        <taxon>Acetivibrio</taxon>
    </lineage>
</organism>
<keyword evidence="11" id="KW-1185">Reference proteome</keyword>
<keyword evidence="4 6" id="KW-0573">Peptidoglycan synthesis</keyword>
<proteinExistence type="predicted"/>
<feature type="domain" description="SH3b" evidence="8">
    <location>
        <begin position="177"/>
        <end position="253"/>
    </location>
</feature>
<feature type="region of interest" description="Disordered" evidence="7">
    <location>
        <begin position="45"/>
        <end position="72"/>
    </location>
</feature>
<evidence type="ECO:0000313" key="10">
    <source>
        <dbReference type="EMBL" id="AEV69733.1"/>
    </source>
</evidence>
<dbReference type="Pfam" id="PF08239">
    <property type="entry name" value="SH3_3"/>
    <property type="match status" value="1"/>
</dbReference>
<dbReference type="GO" id="GO:0009252">
    <property type="term" value="P:peptidoglycan biosynthetic process"/>
    <property type="evidence" value="ECO:0007669"/>
    <property type="project" value="UniProtKB-UniPathway"/>
</dbReference>
<keyword evidence="2" id="KW-0808">Transferase</keyword>
<dbReference type="OrthoDB" id="92744at2"/>
<dbReference type="PROSITE" id="PS51781">
    <property type="entry name" value="SH3B"/>
    <property type="match status" value="1"/>
</dbReference>
<dbReference type="InterPro" id="IPR005490">
    <property type="entry name" value="LD_TPept_cat_dom"/>
</dbReference>
<reference evidence="10 11" key="2">
    <citation type="journal article" date="2012" name="Stand. Genomic Sci.">
        <title>Complete Genome Sequence of Clostridium clariflavum DSM 19732.</title>
        <authorList>
            <person name="Izquierdo J.A."/>
            <person name="Goodwin L."/>
            <person name="Davenport K.W."/>
            <person name="Teshima H."/>
            <person name="Bruce D."/>
            <person name="Detter C."/>
            <person name="Tapia R."/>
            <person name="Han S."/>
            <person name="Land M."/>
            <person name="Hauser L."/>
            <person name="Jeffries C.D."/>
            <person name="Han J."/>
            <person name="Pitluck S."/>
            <person name="Nolan M."/>
            <person name="Chen A."/>
            <person name="Huntemann M."/>
            <person name="Mavromatis K."/>
            <person name="Mikhailova N."/>
            <person name="Liolios K."/>
            <person name="Woyke T."/>
            <person name="Lynd L.R."/>
        </authorList>
    </citation>
    <scope>NUCLEOTIDE SEQUENCE [LARGE SCALE GENOMIC DNA]</scope>
    <source>
        <strain evidence="11">DSM 19732 / NBRC 101661 / EBR45</strain>
    </source>
</reference>
<accession>G8LW86</accession>
<evidence type="ECO:0000256" key="7">
    <source>
        <dbReference type="SAM" id="MobiDB-lite"/>
    </source>
</evidence>
<feature type="region of interest" description="Disordered" evidence="7">
    <location>
        <begin position="108"/>
        <end position="144"/>
    </location>
</feature>
<dbReference type="EMBL" id="CP003065">
    <property type="protein sequence ID" value="AEV69733.1"/>
    <property type="molecule type" value="Genomic_DNA"/>
</dbReference>
<evidence type="ECO:0000256" key="6">
    <source>
        <dbReference type="PROSITE-ProRule" id="PRU01373"/>
    </source>
</evidence>
<sequence length="509" mass="58259" precursor="true">MIRIIALGCIVLLLLAGCDEGGNHASVQTRIYDEVSENVYNPEMESGTVEIPDYSENDNTLNSGEDIETNLNDGKLSEDKKLTEEEIIRQLIELGAVVESGEIEVKEKVEVSEGTESEKKNEDKKETEVAKETEIKEETEDKKPEKDYTEVILRNFESKVPEEVVLNIKYDKYQILTDYLLIMSDGANIREKPSTSAKVIGKVRYFDKIRLISKVQGEFLEKYKTDKWYKVVFNADNKTLEGYIFSNLAQPRTFQFDKMYEAVKRAEKEIETNTIAYISNYKNSTGTAPLYNGNTKDKFGIQRYQAAPAYYQPNLNSEFRYISDGTVVSVLEETESFYKIRTLSFEGEYYVPKKYVSFNKSIEKLTKAIVVDRKNQNEGVFELIDGKWNLISYTYATTGENARYKLPTDLGYFMAIEKVSRFLYLSDTTKQIAGYAPYGIRFNGGAYIHGVPVDYVFKDGKRIDPGMQEYSSTIGTVPKSHKCVRNYTSHAKFLYDWVDIGKSMVIVIE</sequence>
<dbReference type="STRING" id="720554.Clocl_3217"/>
<evidence type="ECO:0000256" key="3">
    <source>
        <dbReference type="ARBA" id="ARBA00022960"/>
    </source>
</evidence>
<evidence type="ECO:0000256" key="1">
    <source>
        <dbReference type="ARBA" id="ARBA00004752"/>
    </source>
</evidence>
<dbReference type="HOGENOM" id="CLU_032552_0_0_9"/>
<evidence type="ECO:0000256" key="4">
    <source>
        <dbReference type="ARBA" id="ARBA00022984"/>
    </source>
</evidence>
<dbReference type="GO" id="GO:0071555">
    <property type="term" value="P:cell wall organization"/>
    <property type="evidence" value="ECO:0007669"/>
    <property type="project" value="UniProtKB-UniRule"/>
</dbReference>
<dbReference type="Gene3D" id="2.30.30.40">
    <property type="entry name" value="SH3 Domains"/>
    <property type="match status" value="1"/>
</dbReference>
<feature type="active site" description="Nucleophile" evidence="6">
    <location>
        <position position="483"/>
    </location>
</feature>
<feature type="active site" description="Proton donor/acceptor" evidence="6">
    <location>
        <position position="449"/>
    </location>
</feature>
<dbReference type="PROSITE" id="PS51257">
    <property type="entry name" value="PROKAR_LIPOPROTEIN"/>
    <property type="match status" value="1"/>
</dbReference>
<protein>
    <submittedName>
        <fullName evidence="10">Uncharacterized protein</fullName>
    </submittedName>
</protein>
<feature type="domain" description="L,D-TPase catalytic" evidence="9">
    <location>
        <begin position="367"/>
        <end position="507"/>
    </location>
</feature>
<dbReference type="UniPathway" id="UPA00219"/>
<dbReference type="InterPro" id="IPR038063">
    <property type="entry name" value="Transpep_catalytic_dom"/>
</dbReference>
<dbReference type="eggNOG" id="COG1376">
    <property type="taxonomic scope" value="Bacteria"/>
</dbReference>
<gene>
    <name evidence="10" type="ordered locus">Clocl_3217</name>
</gene>
<dbReference type="GO" id="GO:0016740">
    <property type="term" value="F:transferase activity"/>
    <property type="evidence" value="ECO:0007669"/>
    <property type="project" value="UniProtKB-KW"/>
</dbReference>
<evidence type="ECO:0000313" key="11">
    <source>
        <dbReference type="Proteomes" id="UP000005435"/>
    </source>
</evidence>
<dbReference type="SUPFAM" id="SSF141523">
    <property type="entry name" value="L,D-transpeptidase catalytic domain-like"/>
    <property type="match status" value="1"/>
</dbReference>
<dbReference type="AlphaFoldDB" id="G8LW86"/>
<dbReference type="RefSeq" id="WP_014256267.1">
    <property type="nucleotide sequence ID" value="NC_016627.1"/>
</dbReference>
<dbReference type="GO" id="GO:0008360">
    <property type="term" value="P:regulation of cell shape"/>
    <property type="evidence" value="ECO:0007669"/>
    <property type="project" value="UniProtKB-UniRule"/>
</dbReference>
<evidence type="ECO:0000256" key="2">
    <source>
        <dbReference type="ARBA" id="ARBA00022679"/>
    </source>
</evidence>
<dbReference type="KEGG" id="ccl:Clocl_3217"/>
<evidence type="ECO:0000256" key="5">
    <source>
        <dbReference type="ARBA" id="ARBA00023316"/>
    </source>
</evidence>
<keyword evidence="3 6" id="KW-0133">Cell shape</keyword>
<keyword evidence="5 6" id="KW-0961">Cell wall biogenesis/degradation</keyword>
<evidence type="ECO:0000259" key="8">
    <source>
        <dbReference type="PROSITE" id="PS51781"/>
    </source>
</evidence>
<name>G8LW86_ACECE</name>
<comment type="pathway">
    <text evidence="1 6">Cell wall biogenesis; peptidoglycan biosynthesis.</text>
</comment>
<reference evidence="11" key="1">
    <citation type="submission" date="2011-12" db="EMBL/GenBank/DDBJ databases">
        <title>Complete sequence of Clostridium clariflavum DSM 19732.</title>
        <authorList>
            <consortium name="US DOE Joint Genome Institute"/>
            <person name="Lucas S."/>
            <person name="Han J."/>
            <person name="Lapidus A."/>
            <person name="Cheng J.-F."/>
            <person name="Goodwin L."/>
            <person name="Pitluck S."/>
            <person name="Peters L."/>
            <person name="Teshima H."/>
            <person name="Detter J.C."/>
            <person name="Han C."/>
            <person name="Tapia R."/>
            <person name="Land M."/>
            <person name="Hauser L."/>
            <person name="Kyrpides N."/>
            <person name="Ivanova N."/>
            <person name="Pagani I."/>
            <person name="Kitzmiller T."/>
            <person name="Lynd L."/>
            <person name="Izquierdo J."/>
            <person name="Woyke T."/>
        </authorList>
    </citation>
    <scope>NUCLEOTIDE SEQUENCE [LARGE SCALE GENOMIC DNA]</scope>
    <source>
        <strain evidence="11">DSM 19732 / NBRC 101661 / EBR45</strain>
    </source>
</reference>
<evidence type="ECO:0000259" key="9">
    <source>
        <dbReference type="PROSITE" id="PS52029"/>
    </source>
</evidence>
<dbReference type="Proteomes" id="UP000005435">
    <property type="component" value="Chromosome"/>
</dbReference>
<dbReference type="PROSITE" id="PS52029">
    <property type="entry name" value="LD_TPASE"/>
    <property type="match status" value="1"/>
</dbReference>
<dbReference type="Pfam" id="PF03734">
    <property type="entry name" value="YkuD"/>
    <property type="match status" value="1"/>
</dbReference>
<dbReference type="InterPro" id="IPR003646">
    <property type="entry name" value="SH3-like_bac-type"/>
</dbReference>